<dbReference type="Gene3D" id="1.20.5.1930">
    <property type="match status" value="1"/>
</dbReference>
<dbReference type="EMBL" id="VDFC01000040">
    <property type="protein sequence ID" value="KAA0935288.1"/>
    <property type="molecule type" value="Genomic_DNA"/>
</dbReference>
<dbReference type="GO" id="GO:0046983">
    <property type="term" value="F:protein dimerization activity"/>
    <property type="evidence" value="ECO:0007669"/>
    <property type="project" value="InterPro"/>
</dbReference>
<dbReference type="RefSeq" id="WP_149511697.1">
    <property type="nucleotide sequence ID" value="NZ_VDFC01000040.1"/>
</dbReference>
<feature type="transmembrane region" description="Helical" evidence="10">
    <location>
        <begin position="6"/>
        <end position="27"/>
    </location>
</feature>
<evidence type="ECO:0000256" key="4">
    <source>
        <dbReference type="ARBA" id="ARBA00022679"/>
    </source>
</evidence>
<comment type="catalytic activity">
    <reaction evidence="1">
        <text>ATP + protein L-histidine = ADP + protein N-phospho-L-histidine.</text>
        <dbReference type="EC" id="2.7.13.3"/>
    </reaction>
</comment>
<evidence type="ECO:0000256" key="9">
    <source>
        <dbReference type="SAM" id="Coils"/>
    </source>
</evidence>
<dbReference type="SUPFAM" id="SSF55874">
    <property type="entry name" value="ATPase domain of HSP90 chaperone/DNA topoisomerase II/histidine kinase"/>
    <property type="match status" value="1"/>
</dbReference>
<feature type="transmembrane region" description="Helical" evidence="10">
    <location>
        <begin position="72"/>
        <end position="90"/>
    </location>
</feature>
<keyword evidence="5" id="KW-0547">Nucleotide-binding</keyword>
<dbReference type="PANTHER" id="PTHR24421">
    <property type="entry name" value="NITRATE/NITRITE SENSOR PROTEIN NARX-RELATED"/>
    <property type="match status" value="1"/>
</dbReference>
<dbReference type="InterPro" id="IPR036890">
    <property type="entry name" value="HATPase_C_sf"/>
</dbReference>
<keyword evidence="10" id="KW-0812">Transmembrane</keyword>
<feature type="transmembrane region" description="Helical" evidence="10">
    <location>
        <begin position="134"/>
        <end position="153"/>
    </location>
</feature>
<organism evidence="13 14">
    <name type="scientific">Streptomyces apricus</name>
    <dbReference type="NCBI Taxonomy" id="1828112"/>
    <lineage>
        <taxon>Bacteria</taxon>
        <taxon>Bacillati</taxon>
        <taxon>Actinomycetota</taxon>
        <taxon>Actinomycetes</taxon>
        <taxon>Kitasatosporales</taxon>
        <taxon>Streptomycetaceae</taxon>
        <taxon>Streptomyces</taxon>
    </lineage>
</organism>
<dbReference type="Proteomes" id="UP000324965">
    <property type="component" value="Unassembled WGS sequence"/>
</dbReference>
<keyword evidence="10" id="KW-1133">Transmembrane helix</keyword>
<feature type="coiled-coil region" evidence="9">
    <location>
        <begin position="161"/>
        <end position="188"/>
    </location>
</feature>
<keyword evidence="3" id="KW-0597">Phosphoprotein</keyword>
<evidence type="ECO:0000256" key="8">
    <source>
        <dbReference type="ARBA" id="ARBA00023012"/>
    </source>
</evidence>
<evidence type="ECO:0000256" key="1">
    <source>
        <dbReference type="ARBA" id="ARBA00000085"/>
    </source>
</evidence>
<dbReference type="Gene3D" id="3.30.565.10">
    <property type="entry name" value="Histidine kinase-like ATPase, C-terminal domain"/>
    <property type="match status" value="1"/>
</dbReference>
<evidence type="ECO:0000259" key="12">
    <source>
        <dbReference type="Pfam" id="PF07730"/>
    </source>
</evidence>
<dbReference type="PANTHER" id="PTHR24421:SF10">
    <property type="entry name" value="NITRATE_NITRITE SENSOR PROTEIN NARQ"/>
    <property type="match status" value="1"/>
</dbReference>
<feature type="transmembrane region" description="Helical" evidence="10">
    <location>
        <begin position="39"/>
        <end position="66"/>
    </location>
</feature>
<dbReference type="GO" id="GO:0016020">
    <property type="term" value="C:membrane"/>
    <property type="evidence" value="ECO:0007669"/>
    <property type="project" value="InterPro"/>
</dbReference>
<keyword evidence="10" id="KW-0472">Membrane</keyword>
<name>A0A5B0AZJ6_9ACTN</name>
<evidence type="ECO:0000256" key="3">
    <source>
        <dbReference type="ARBA" id="ARBA00022553"/>
    </source>
</evidence>
<dbReference type="InterPro" id="IPR050482">
    <property type="entry name" value="Sensor_HK_TwoCompSys"/>
</dbReference>
<keyword evidence="7" id="KW-0067">ATP-binding</keyword>
<feature type="transmembrane region" description="Helical" evidence="10">
    <location>
        <begin position="97"/>
        <end position="114"/>
    </location>
</feature>
<sequence>MRSDPWAAGGTLTVAVALVVGAVSAVVGDHAGATTLWAVLALGAAGLLLAVRASGAAVLVAALLAAQEVRDPAPWGTWAVAGGLLFLFALRRPRLDAIAAGAVVAGGTMLATYAPYASYGPYASYASAQDGGSVGAFGIVTLAAAAVGVGQWVQAQRRYVVAEVGRRRQEAERRREEVARHVAEERLRIARELHDSVAHHLAVISVHTNVAKANLASAPQVTGRALDDVQSATRSVMEELGVVLNVLRASEPDAVPAAPVDADVVGDLLESFGGIGLEVGTEGLDHLRALAPVARGAARRLLQESLTNAQRYGDGGAATVTVEPPADGYVTLSVRNPWVPRPTKSAGSGLGLVGMEERVHALGGTFHAGPDAEGFLVTAQLPAAAPRKPKEASG</sequence>
<evidence type="ECO:0000313" key="13">
    <source>
        <dbReference type="EMBL" id="KAA0935288.1"/>
    </source>
</evidence>
<dbReference type="InterPro" id="IPR011712">
    <property type="entry name" value="Sig_transdc_His_kin_sub3_dim/P"/>
</dbReference>
<gene>
    <name evidence="13" type="ORF">FGF04_14380</name>
</gene>
<feature type="domain" description="Signal transduction histidine kinase subgroup 3 dimerisation and phosphoacceptor" evidence="12">
    <location>
        <begin position="185"/>
        <end position="250"/>
    </location>
</feature>
<dbReference type="EC" id="2.7.13.3" evidence="2"/>
<evidence type="ECO:0000313" key="14">
    <source>
        <dbReference type="Proteomes" id="UP000324965"/>
    </source>
</evidence>
<protein>
    <recommendedName>
        <fullName evidence="2">histidine kinase</fullName>
        <ecNumber evidence="2">2.7.13.3</ecNumber>
    </recommendedName>
</protein>
<keyword evidence="8" id="KW-0902">Two-component regulatory system</keyword>
<evidence type="ECO:0000256" key="6">
    <source>
        <dbReference type="ARBA" id="ARBA00022777"/>
    </source>
</evidence>
<evidence type="ECO:0000256" key="2">
    <source>
        <dbReference type="ARBA" id="ARBA00012438"/>
    </source>
</evidence>
<keyword evidence="4" id="KW-0808">Transferase</keyword>
<evidence type="ECO:0000256" key="7">
    <source>
        <dbReference type="ARBA" id="ARBA00022840"/>
    </source>
</evidence>
<dbReference type="GO" id="GO:0000155">
    <property type="term" value="F:phosphorelay sensor kinase activity"/>
    <property type="evidence" value="ECO:0007669"/>
    <property type="project" value="InterPro"/>
</dbReference>
<keyword evidence="9" id="KW-0175">Coiled coil</keyword>
<evidence type="ECO:0000256" key="5">
    <source>
        <dbReference type="ARBA" id="ARBA00022741"/>
    </source>
</evidence>
<evidence type="ECO:0000256" key="10">
    <source>
        <dbReference type="SAM" id="Phobius"/>
    </source>
</evidence>
<dbReference type="AlphaFoldDB" id="A0A5B0AZJ6"/>
<feature type="domain" description="Histidine kinase/HSP90-like ATPase" evidence="11">
    <location>
        <begin position="298"/>
        <end position="383"/>
    </location>
</feature>
<reference evidence="13 14" key="1">
    <citation type="submission" date="2019-05" db="EMBL/GenBank/DDBJ databases">
        <authorList>
            <person name="Hariharan J."/>
            <person name="Choudoir M.J."/>
            <person name="Diebold P."/>
            <person name="Panke-Buisse K."/>
            <person name="Buckley D.H."/>
        </authorList>
    </citation>
    <scope>NUCLEOTIDE SEQUENCE [LARGE SCALE GENOMIC DNA]</scope>
    <source>
        <strain evidence="13 14">SUN51</strain>
    </source>
</reference>
<accession>A0A5B0AZJ6</accession>
<dbReference type="InterPro" id="IPR003594">
    <property type="entry name" value="HATPase_dom"/>
</dbReference>
<dbReference type="OrthoDB" id="227596at2"/>
<dbReference type="Pfam" id="PF07730">
    <property type="entry name" value="HisKA_3"/>
    <property type="match status" value="1"/>
</dbReference>
<dbReference type="CDD" id="cd16917">
    <property type="entry name" value="HATPase_UhpB-NarQ-NarX-like"/>
    <property type="match status" value="1"/>
</dbReference>
<dbReference type="GO" id="GO:0005524">
    <property type="term" value="F:ATP binding"/>
    <property type="evidence" value="ECO:0007669"/>
    <property type="project" value="UniProtKB-KW"/>
</dbReference>
<dbReference type="Pfam" id="PF02518">
    <property type="entry name" value="HATPase_c"/>
    <property type="match status" value="1"/>
</dbReference>
<comment type="caution">
    <text evidence="13">The sequence shown here is derived from an EMBL/GenBank/DDBJ whole genome shotgun (WGS) entry which is preliminary data.</text>
</comment>
<keyword evidence="14" id="KW-1185">Reference proteome</keyword>
<proteinExistence type="predicted"/>
<keyword evidence="6" id="KW-0418">Kinase</keyword>
<evidence type="ECO:0000259" key="11">
    <source>
        <dbReference type="Pfam" id="PF02518"/>
    </source>
</evidence>